<protein>
    <submittedName>
        <fullName evidence="1">Uncharacterized protein</fullName>
    </submittedName>
</protein>
<name>A0ABP7FLX5_9ACTN</name>
<evidence type="ECO:0000313" key="1">
    <source>
        <dbReference type="EMBL" id="GAA3743129.1"/>
    </source>
</evidence>
<comment type="caution">
    <text evidence="1">The sequence shown here is derived from an EMBL/GenBank/DDBJ whole genome shotgun (WGS) entry which is preliminary data.</text>
</comment>
<evidence type="ECO:0000313" key="2">
    <source>
        <dbReference type="Proteomes" id="UP001499884"/>
    </source>
</evidence>
<dbReference type="EMBL" id="BAABEP010000035">
    <property type="protein sequence ID" value="GAA3743129.1"/>
    <property type="molecule type" value="Genomic_DNA"/>
</dbReference>
<proteinExistence type="predicted"/>
<dbReference type="Proteomes" id="UP001499884">
    <property type="component" value="Unassembled WGS sequence"/>
</dbReference>
<organism evidence="1 2">
    <name type="scientific">Streptomyces tremellae</name>
    <dbReference type="NCBI Taxonomy" id="1124239"/>
    <lineage>
        <taxon>Bacteria</taxon>
        <taxon>Bacillati</taxon>
        <taxon>Actinomycetota</taxon>
        <taxon>Actinomycetes</taxon>
        <taxon>Kitasatosporales</taxon>
        <taxon>Streptomycetaceae</taxon>
        <taxon>Streptomyces</taxon>
    </lineage>
</organism>
<sequence length="149" mass="15677">MQGATALLCKAASAGGVTAWPVTRLPTARQLACIRRGYPFVGAGRAIPLDRPVVASRVAGEGPWHDSEAYAVTAELLGTRDVIGLRLDDGSPGPVRGLLVHCADRGGTRRERACLGRMHPLLRAWTGTRRCCGAGRTRPPSSRARAAAA</sequence>
<dbReference type="RefSeq" id="WP_345650400.1">
    <property type="nucleotide sequence ID" value="NZ_BAABEP010000035.1"/>
</dbReference>
<reference evidence="2" key="1">
    <citation type="journal article" date="2019" name="Int. J. Syst. Evol. Microbiol.">
        <title>The Global Catalogue of Microorganisms (GCM) 10K type strain sequencing project: providing services to taxonomists for standard genome sequencing and annotation.</title>
        <authorList>
            <consortium name="The Broad Institute Genomics Platform"/>
            <consortium name="The Broad Institute Genome Sequencing Center for Infectious Disease"/>
            <person name="Wu L."/>
            <person name="Ma J."/>
        </authorList>
    </citation>
    <scope>NUCLEOTIDE SEQUENCE [LARGE SCALE GENOMIC DNA]</scope>
    <source>
        <strain evidence="2">JCM 30846</strain>
    </source>
</reference>
<accession>A0ABP7FLX5</accession>
<gene>
    <name evidence="1" type="ORF">GCM10023082_44940</name>
</gene>
<keyword evidence="2" id="KW-1185">Reference proteome</keyword>